<dbReference type="AlphaFoldDB" id="A0A2T0BL55"/>
<sequence length="235" mass="26288">MLSPLAMKLIKILPESLVVKFTQTIVKRYIRKYATLNIEGTEKLQNLEGPFIFICNHLSNSDGLILDYILKEKYDPFFVAGAKLSDDAITNLGTKIVKNIQVKPNTADKEAITSMVKTVKGGESLMMFPEGTRSRTGGMIEGKKGVLLIARLTKAKIIPIGMSGTDRLLPISETGDMGTEKWNISDVNIKFGNPVVISKRDKENEEKHVYDDRCLNTMMKSIAELLPEKYRGVYK</sequence>
<dbReference type="OrthoDB" id="9803035at2"/>
<evidence type="ECO:0000313" key="4">
    <source>
        <dbReference type="EMBL" id="PRR84599.1"/>
    </source>
</evidence>
<dbReference type="CDD" id="cd07989">
    <property type="entry name" value="LPLAT_AGPAT-like"/>
    <property type="match status" value="1"/>
</dbReference>
<dbReference type="Pfam" id="PF01553">
    <property type="entry name" value="Acyltransferase"/>
    <property type="match status" value="1"/>
</dbReference>
<dbReference type="SUPFAM" id="SSF69593">
    <property type="entry name" value="Glycerol-3-phosphate (1)-acyltransferase"/>
    <property type="match status" value="1"/>
</dbReference>
<evidence type="ECO:0000313" key="5">
    <source>
        <dbReference type="Proteomes" id="UP000239471"/>
    </source>
</evidence>
<name>A0A2T0BL55_9CLOT</name>
<comment type="caution">
    <text evidence="4">The sequence shown here is derived from an EMBL/GenBank/DDBJ whole genome shotgun (WGS) entry which is preliminary data.</text>
</comment>
<protein>
    <submittedName>
        <fullName evidence="4">1-acyl-sn-glycerol-3-phosphate acyltransferase</fullName>
        <ecNumber evidence="4">2.3.1.-</ecNumber>
    </submittedName>
</protein>
<dbReference type="GO" id="GO:0003841">
    <property type="term" value="F:1-acylglycerol-3-phosphate O-acyltransferase activity"/>
    <property type="evidence" value="ECO:0007669"/>
    <property type="project" value="TreeGrafter"/>
</dbReference>
<keyword evidence="2 4" id="KW-0012">Acyltransferase</keyword>
<dbReference type="EC" id="2.3.1.-" evidence="4"/>
<accession>A0A2T0BL55</accession>
<dbReference type="RefSeq" id="WP_106058177.1">
    <property type="nucleotide sequence ID" value="NZ_PVXQ01000001.1"/>
</dbReference>
<dbReference type="GO" id="GO:0006654">
    <property type="term" value="P:phosphatidic acid biosynthetic process"/>
    <property type="evidence" value="ECO:0007669"/>
    <property type="project" value="TreeGrafter"/>
</dbReference>
<evidence type="ECO:0000259" key="3">
    <source>
        <dbReference type="SMART" id="SM00563"/>
    </source>
</evidence>
<dbReference type="PANTHER" id="PTHR10434:SF40">
    <property type="entry name" value="1-ACYL-SN-GLYCEROL-3-PHOSPHATE ACYLTRANSFERASE"/>
    <property type="match status" value="1"/>
</dbReference>
<evidence type="ECO:0000256" key="2">
    <source>
        <dbReference type="ARBA" id="ARBA00023315"/>
    </source>
</evidence>
<dbReference type="PANTHER" id="PTHR10434">
    <property type="entry name" value="1-ACYL-SN-GLYCEROL-3-PHOSPHATE ACYLTRANSFERASE"/>
    <property type="match status" value="1"/>
</dbReference>
<feature type="domain" description="Phospholipid/glycerol acyltransferase" evidence="3">
    <location>
        <begin position="51"/>
        <end position="165"/>
    </location>
</feature>
<dbReference type="InterPro" id="IPR002123">
    <property type="entry name" value="Plipid/glycerol_acylTrfase"/>
</dbReference>
<gene>
    <name evidence="4" type="primary">plsC_1</name>
    <name evidence="4" type="ORF">CLVI_01220</name>
</gene>
<proteinExistence type="predicted"/>
<dbReference type="EMBL" id="PVXQ01000001">
    <property type="protein sequence ID" value="PRR84599.1"/>
    <property type="molecule type" value="Genomic_DNA"/>
</dbReference>
<dbReference type="SMART" id="SM00563">
    <property type="entry name" value="PlsC"/>
    <property type="match status" value="1"/>
</dbReference>
<evidence type="ECO:0000256" key="1">
    <source>
        <dbReference type="ARBA" id="ARBA00022679"/>
    </source>
</evidence>
<keyword evidence="5" id="KW-1185">Reference proteome</keyword>
<keyword evidence="1 4" id="KW-0808">Transferase</keyword>
<dbReference type="Proteomes" id="UP000239471">
    <property type="component" value="Unassembled WGS sequence"/>
</dbReference>
<organism evidence="4 5">
    <name type="scientific">Clostridium vincentii</name>
    <dbReference type="NCBI Taxonomy" id="52704"/>
    <lineage>
        <taxon>Bacteria</taxon>
        <taxon>Bacillati</taxon>
        <taxon>Bacillota</taxon>
        <taxon>Clostridia</taxon>
        <taxon>Eubacteriales</taxon>
        <taxon>Clostridiaceae</taxon>
        <taxon>Clostridium</taxon>
    </lineage>
</organism>
<reference evidence="4 5" key="1">
    <citation type="submission" date="2018-03" db="EMBL/GenBank/DDBJ databases">
        <title>Genome sequence of Clostridium vincentii DSM 10228.</title>
        <authorList>
            <person name="Poehlein A."/>
            <person name="Daniel R."/>
        </authorList>
    </citation>
    <scope>NUCLEOTIDE SEQUENCE [LARGE SCALE GENOMIC DNA]</scope>
    <source>
        <strain evidence="4 5">DSM 10228</strain>
    </source>
</reference>